<organism evidence="4 5">
    <name type="scientific">Streptococcus minor</name>
    <dbReference type="NCBI Taxonomy" id="229549"/>
    <lineage>
        <taxon>Bacteria</taxon>
        <taxon>Bacillati</taxon>
        <taxon>Bacillota</taxon>
        <taxon>Bacilli</taxon>
        <taxon>Lactobacillales</taxon>
        <taxon>Streptococcaceae</taxon>
        <taxon>Streptococcus</taxon>
    </lineage>
</organism>
<keyword evidence="5" id="KW-1185">Reference proteome</keyword>
<feature type="chain" id="PRO_5018311562" evidence="2">
    <location>
        <begin position="24"/>
        <end position="374"/>
    </location>
</feature>
<dbReference type="InterPro" id="IPR050922">
    <property type="entry name" value="LytR/CpsA/Psr_CW_biosynth"/>
</dbReference>
<dbReference type="RefSeq" id="WP_124776869.1">
    <property type="nucleotide sequence ID" value="NZ_RQZA01000004.1"/>
</dbReference>
<proteinExistence type="inferred from homology"/>
<dbReference type="PANTHER" id="PTHR33392">
    <property type="entry name" value="POLYISOPRENYL-TEICHOIC ACID--PEPTIDOGLYCAN TEICHOIC ACID TRANSFERASE TAGU"/>
    <property type="match status" value="1"/>
</dbReference>
<sequence length="374" mass="40844">MKIGKKIVLMVMAILLLTVGAVAAYGTTFWAYSSKAISKTYKKIGEDSTKDNIIQATKPFTILLMGVDVDTARGGGWEGRSDSLILVTVNPQTKKTTLMSLTRDIMVEIANPDGTSTGTAEKLNHTYSYGQAPMTIATVEKMMDIDIDRYVQINMDGLVSLVDALGGITVNNTLGFPISISAQEPNYTSTVDPGQQLVNGDQALVYARMRYDDPEGDVGRQRRQREVIGAIATKLLQLDGFTQYKNILDAVSTNLQTDIEINAGTIPSLLGYKDSLNTIESYQLDGEGEMVEGLSYQIPTSKHLLEMQNVLKRSLGLPEATELKTNVRVYEKLFGLSNPYTVIDAYTGLSTPGTGIFDETVEVTTEVSEAIYTQ</sequence>
<name>A0A3P1VAU6_9STRE</name>
<gene>
    <name evidence="4" type="ORF">EII38_06120</name>
</gene>
<dbReference type="AlphaFoldDB" id="A0A3P1VAU6"/>
<dbReference type="InterPro" id="IPR004474">
    <property type="entry name" value="LytR_CpsA_psr"/>
</dbReference>
<dbReference type="STRING" id="1123309.GCA_000377005_00877"/>
<feature type="signal peptide" evidence="2">
    <location>
        <begin position="1"/>
        <end position="23"/>
    </location>
</feature>
<dbReference type="PANTHER" id="PTHR33392:SF6">
    <property type="entry name" value="POLYISOPRENYL-TEICHOIC ACID--PEPTIDOGLYCAN TEICHOIC ACID TRANSFERASE TAGU"/>
    <property type="match status" value="1"/>
</dbReference>
<evidence type="ECO:0000313" key="5">
    <source>
        <dbReference type="Proteomes" id="UP000281771"/>
    </source>
</evidence>
<keyword evidence="2" id="KW-0732">Signal</keyword>
<evidence type="ECO:0000256" key="2">
    <source>
        <dbReference type="SAM" id="SignalP"/>
    </source>
</evidence>
<accession>A0A3P1VAU6</accession>
<evidence type="ECO:0000259" key="3">
    <source>
        <dbReference type="Pfam" id="PF03816"/>
    </source>
</evidence>
<dbReference type="Pfam" id="PF03816">
    <property type="entry name" value="LytR_cpsA_psr"/>
    <property type="match status" value="1"/>
</dbReference>
<dbReference type="NCBIfam" id="NF047591">
    <property type="entry name" value="transregBrpAStrep"/>
    <property type="match status" value="1"/>
</dbReference>
<comment type="similarity">
    <text evidence="1">Belongs to the LytR/CpsA/Psr (LCP) family.</text>
</comment>
<protein>
    <submittedName>
        <fullName evidence="4">LytR family transcriptional regulator</fullName>
    </submittedName>
</protein>
<dbReference type="Gene3D" id="3.40.630.190">
    <property type="entry name" value="LCP protein"/>
    <property type="match status" value="1"/>
</dbReference>
<dbReference type="Proteomes" id="UP000281771">
    <property type="component" value="Unassembled WGS sequence"/>
</dbReference>
<feature type="domain" description="Cell envelope-related transcriptional attenuator" evidence="3">
    <location>
        <begin position="80"/>
        <end position="235"/>
    </location>
</feature>
<evidence type="ECO:0000313" key="4">
    <source>
        <dbReference type="EMBL" id="RRD31352.1"/>
    </source>
</evidence>
<dbReference type="NCBIfam" id="TIGR00350">
    <property type="entry name" value="lytR_cpsA_psr"/>
    <property type="match status" value="1"/>
</dbReference>
<dbReference type="EMBL" id="RQZA01000004">
    <property type="protein sequence ID" value="RRD31352.1"/>
    <property type="molecule type" value="Genomic_DNA"/>
</dbReference>
<reference evidence="4 5" key="1">
    <citation type="submission" date="2018-11" db="EMBL/GenBank/DDBJ databases">
        <title>Genomes From Bacteria Associated with the Canine Oral Cavity: a Test Case for Automated Genome-Based Taxonomic Assignment.</title>
        <authorList>
            <person name="Coil D.A."/>
            <person name="Jospin G."/>
            <person name="Darling A.E."/>
            <person name="Wallis C."/>
            <person name="Davis I.J."/>
            <person name="Harris S."/>
            <person name="Eisen J.A."/>
            <person name="Holcombe L.J."/>
            <person name="O'Flynn C."/>
        </authorList>
    </citation>
    <scope>NUCLEOTIDE SEQUENCE [LARGE SCALE GENOMIC DNA]</scope>
    <source>
        <strain evidence="4 5">OH4621_COT-116</strain>
    </source>
</reference>
<comment type="caution">
    <text evidence="4">The sequence shown here is derived from an EMBL/GenBank/DDBJ whole genome shotgun (WGS) entry which is preliminary data.</text>
</comment>
<evidence type="ECO:0000256" key="1">
    <source>
        <dbReference type="ARBA" id="ARBA00006068"/>
    </source>
</evidence>